<gene>
    <name evidence="2" type="ORF">G7026_08960</name>
</gene>
<keyword evidence="3" id="KW-1185">Reference proteome</keyword>
<evidence type="ECO:0000313" key="2">
    <source>
        <dbReference type="EMBL" id="MBA1273482.1"/>
    </source>
</evidence>
<keyword evidence="1" id="KW-0812">Transmembrane</keyword>
<feature type="transmembrane region" description="Helical" evidence="1">
    <location>
        <begin position="122"/>
        <end position="142"/>
    </location>
</feature>
<feature type="transmembrane region" description="Helical" evidence="1">
    <location>
        <begin position="149"/>
        <end position="166"/>
    </location>
</feature>
<dbReference type="RefSeq" id="WP_181070420.1">
    <property type="nucleotide sequence ID" value="NZ_JAAMRF010000004.1"/>
</dbReference>
<feature type="transmembrane region" description="Helical" evidence="1">
    <location>
        <begin position="172"/>
        <end position="189"/>
    </location>
</feature>
<dbReference type="Proteomes" id="UP000786387">
    <property type="component" value="Unassembled WGS sequence"/>
</dbReference>
<accession>A0ABR5YZZ4</accession>
<dbReference type="EMBL" id="JAAMRF010000004">
    <property type="protein sequence ID" value="MBA1273482.1"/>
    <property type="molecule type" value="Genomic_DNA"/>
</dbReference>
<evidence type="ECO:0000256" key="1">
    <source>
        <dbReference type="SAM" id="Phobius"/>
    </source>
</evidence>
<protein>
    <submittedName>
        <fullName evidence="2">Uncharacterized protein</fullName>
    </submittedName>
</protein>
<comment type="caution">
    <text evidence="2">The sequence shown here is derived from an EMBL/GenBank/DDBJ whole genome shotgun (WGS) entry which is preliminary data.</text>
</comment>
<keyword evidence="1" id="KW-0472">Membrane</keyword>
<reference evidence="2 3" key="1">
    <citation type="submission" date="2020-02" db="EMBL/GenBank/DDBJ databases">
        <title>Synteny-based analysis reveals conserved mechanism for high triclosan tolerance in Pseudomonas, as well as instances of horizontal transfer.</title>
        <authorList>
            <person name="Mcfarland A.G."/>
            <person name="Bertucci H.K."/>
            <person name="Litmann E."/>
            <person name="Shen J."/>
            <person name="Huttenhower C."/>
            <person name="Hartmann E.M."/>
        </authorList>
    </citation>
    <scope>NUCLEOTIDE SEQUENCE [LARGE SCALE GENOMIC DNA]</scope>
    <source>
        <strain evidence="2 3">115A1</strain>
    </source>
</reference>
<keyword evidence="1" id="KW-1133">Transmembrane helix</keyword>
<proteinExistence type="predicted"/>
<evidence type="ECO:0000313" key="3">
    <source>
        <dbReference type="Proteomes" id="UP000786387"/>
    </source>
</evidence>
<name>A0ABR5YZZ4_9GAMM</name>
<organism evidence="2 3">
    <name type="scientific">Stutzerimonas azotifigens</name>
    <dbReference type="NCBI Taxonomy" id="291995"/>
    <lineage>
        <taxon>Bacteria</taxon>
        <taxon>Pseudomonadati</taxon>
        <taxon>Pseudomonadota</taxon>
        <taxon>Gammaproteobacteria</taxon>
        <taxon>Pseudomonadales</taxon>
        <taxon>Pseudomonadaceae</taxon>
        <taxon>Stutzerimonas</taxon>
    </lineage>
</organism>
<sequence>MSQLLQACLLSAGALFALVLLVRAHGATDGDRAALFCAQLGFGLLAATGLLAASDLASLAPTAGARDWLQQASQMLGVPLIATAALSLARGWQWSRPTWGRVLLGLCVFFELARQLRWNEPYALGLFLASALLLVYAGLLSLAAPRRVAAALIAGALLLASTPLVKNPLIEWQLLILAAACPLLAWLLRELTSGISSKKAVYPD</sequence>